<dbReference type="OrthoDB" id="22192at10239"/>
<accession>E3SP59</accession>
<name>E3SP59_9CAUD</name>
<reference evidence="1 2" key="1">
    <citation type="submission" date="2009-10" db="EMBL/GenBank/DDBJ databases">
        <title>The Genome Sequence of Cyanophage NATL2A-133.</title>
        <authorList>
            <consortium name="The Broad Institute Genome Sequencing Platform"/>
            <person name="Henn M.R."/>
            <person name="Sullivan M.S."/>
            <person name="Osburne M.S."/>
            <person name="Levin J."/>
            <person name="Malboeuf C."/>
            <person name="Casali M."/>
            <person name="Russ C."/>
            <person name="Lennon N."/>
            <person name="Erlich R."/>
            <person name="Young S.K."/>
            <person name="Koehrsen M."/>
            <person name="Yandava C."/>
            <person name="Zeng Q."/>
            <person name="Alvarado L."/>
            <person name="Anderson S."/>
            <person name="Berlin A."/>
            <person name="Borenstein D."/>
            <person name="Chen Z."/>
            <person name="Engels R."/>
            <person name="Freedman E."/>
            <person name="Gellesch M."/>
            <person name="Goldberg J."/>
            <person name="Green L."/>
            <person name="Griggs A."/>
            <person name="Gujja S."/>
            <person name="Heiman D."/>
            <person name="Hepburn T."/>
            <person name="Howarth C."/>
            <person name="Jen D."/>
            <person name="Larson L."/>
            <person name="Lewis B."/>
            <person name="Mehta T."/>
            <person name="Park D."/>
            <person name="Pearson M."/>
            <person name="Roberts A."/>
            <person name="Ryan E."/>
            <person name="Saif S."/>
            <person name="Shea T."/>
            <person name="Shenoy N."/>
            <person name="Sisk P."/>
            <person name="Stolte C."/>
            <person name="Sykes S."/>
            <person name="Walk T."/>
            <person name="White J."/>
            <person name="Yu Q."/>
            <person name="Coleman M.L."/>
            <person name="Huang K.H."/>
            <person name="Weigele P.R."/>
            <person name="DeFrancesco A.S."/>
            <person name="Kern S.E."/>
            <person name="Thompson L.R."/>
            <person name="Fu R."/>
            <person name="Hombeck B."/>
            <person name="Chisholm S.W."/>
            <person name="Haas B."/>
            <person name="Nusbaum C."/>
            <person name="Galagan J."/>
            <person name="Birren B."/>
        </authorList>
    </citation>
    <scope>NUCLEOTIDE SEQUENCE [LARGE SCALE GENOMIC DNA]</scope>
    <source>
        <strain evidence="1">NATL2A-133</strain>
    </source>
</reference>
<keyword evidence="2" id="KW-1185">Reference proteome</keyword>
<dbReference type="Pfam" id="PF05396">
    <property type="entry name" value="Phage_T7_Capsid"/>
    <property type="match status" value="1"/>
</dbReference>
<dbReference type="KEGG" id="vg:11538155"/>
<dbReference type="InterPro" id="IPR008768">
    <property type="entry name" value="Gp9-like"/>
</dbReference>
<dbReference type="EMBL" id="GU071104">
    <property type="protein sequence ID" value="ADP00176.1"/>
    <property type="molecule type" value="Genomic_DNA"/>
</dbReference>
<evidence type="ECO:0000313" key="2">
    <source>
        <dbReference type="Proteomes" id="UP000006533"/>
    </source>
</evidence>
<proteinExistence type="predicted"/>
<gene>
    <name evidence="1" type="ORF">CYPG_00036</name>
</gene>
<dbReference type="GO" id="GO:0019069">
    <property type="term" value="P:viral capsid assembly"/>
    <property type="evidence" value="ECO:0007669"/>
    <property type="project" value="InterPro"/>
</dbReference>
<dbReference type="GeneID" id="11538155"/>
<dbReference type="RefSeq" id="YP_005087548.1">
    <property type="nucleotide sequence ID" value="NC_016659.1"/>
</dbReference>
<dbReference type="Proteomes" id="UP000006533">
    <property type="component" value="Segment"/>
</dbReference>
<organism evidence="1 2">
    <name type="scientific">Cyanophage NATL2A-133</name>
    <dbReference type="NCBI Taxonomy" id="445692"/>
    <lineage>
        <taxon>Viruses</taxon>
        <taxon>Duplodnaviria</taxon>
        <taxon>Heunggongvirae</taxon>
        <taxon>Uroviricota</taxon>
        <taxon>Caudoviricetes</taxon>
        <taxon>Autographivirales</taxon>
        <taxon>Sechaudvirinae</taxon>
        <taxon>Tangaroavirus</taxon>
        <taxon>Tangaroavirus NATL2A133</taxon>
    </lineage>
</organism>
<protein>
    <submittedName>
        <fullName evidence="1">Capsid assembly protein</fullName>
    </submittedName>
</protein>
<sequence>MATETQTFTYDPTQDSLIDEANEARDAENLAVGEKMVEEQEGLLAGKYKTTDDLEKAYLELQKRQGQAEPTEEQVTEDSAPEQLDPASFYQEDGTVNYDTANNVYGEQISNLFKDNNIDPFKMNEHFVENNGTLSDEMYETLNNAGLNRTMVDNYLEGVRQKVGIEQVEPAEAAPILNDAEVAEVHNIAGGKNGYEKLMEWAGENLSDEVCKNFDEVIETGNKAAVTFAVKALMGQYEDSVGRESNLIQGKPSKPTEVYRSMAEVVRDMGNPLYDKDEAYRDDVRRKLEISNLKV</sequence>
<evidence type="ECO:0000313" key="1">
    <source>
        <dbReference type="EMBL" id="ADP00176.1"/>
    </source>
</evidence>